<dbReference type="Proteomes" id="UP000176406">
    <property type="component" value="Unassembled WGS sequence"/>
</dbReference>
<keyword evidence="1" id="KW-0472">Membrane</keyword>
<accession>A0A1G2EC82</accession>
<sequence length="175" mass="19987">MVEIIPKTIEKPPLWQDILLYFSVGLFLAAIFSFFSLNNSLKKAEDSLQNLERSLSQERPAEQINLEKKLKTAESQINSFSQIIGFHVYPSKIFDFLPKIIHPKARFKQISLDVAKSEVVISGETENLTSLQQQIFIFQQEPLIVNSTFNSFSAAEKGKIDFNFNLSLSPQIFNQ</sequence>
<gene>
    <name evidence="2" type="ORF">A3A08_00990</name>
</gene>
<evidence type="ECO:0008006" key="4">
    <source>
        <dbReference type="Google" id="ProtNLM"/>
    </source>
</evidence>
<dbReference type="EMBL" id="MHMG01000015">
    <property type="protein sequence ID" value="OGZ23474.1"/>
    <property type="molecule type" value="Genomic_DNA"/>
</dbReference>
<reference evidence="2 3" key="1">
    <citation type="journal article" date="2016" name="Nat. Commun.">
        <title>Thousands of microbial genomes shed light on interconnected biogeochemical processes in an aquifer system.</title>
        <authorList>
            <person name="Anantharaman K."/>
            <person name="Brown C.T."/>
            <person name="Hug L.A."/>
            <person name="Sharon I."/>
            <person name="Castelle C.J."/>
            <person name="Probst A.J."/>
            <person name="Thomas B.C."/>
            <person name="Singh A."/>
            <person name="Wilkins M.J."/>
            <person name="Karaoz U."/>
            <person name="Brodie E.L."/>
            <person name="Williams K.H."/>
            <person name="Hubbard S.S."/>
            <person name="Banfield J.F."/>
        </authorList>
    </citation>
    <scope>NUCLEOTIDE SEQUENCE [LARGE SCALE GENOMIC DNA]</scope>
</reference>
<feature type="transmembrane region" description="Helical" evidence="1">
    <location>
        <begin position="18"/>
        <end position="37"/>
    </location>
</feature>
<evidence type="ECO:0000313" key="2">
    <source>
        <dbReference type="EMBL" id="OGZ23474.1"/>
    </source>
</evidence>
<dbReference type="AlphaFoldDB" id="A0A1G2EC82"/>
<evidence type="ECO:0000256" key="1">
    <source>
        <dbReference type="SAM" id="Phobius"/>
    </source>
</evidence>
<keyword evidence="1" id="KW-1133">Transmembrane helix</keyword>
<organism evidence="2 3">
    <name type="scientific">Candidatus Nealsonbacteria bacterium RIFCSPLOWO2_01_FULL_41_9</name>
    <dbReference type="NCBI Taxonomy" id="1801671"/>
    <lineage>
        <taxon>Bacteria</taxon>
        <taxon>Candidatus Nealsoniibacteriota</taxon>
    </lineage>
</organism>
<keyword evidence="1" id="KW-0812">Transmembrane</keyword>
<comment type="caution">
    <text evidence="2">The sequence shown here is derived from an EMBL/GenBank/DDBJ whole genome shotgun (WGS) entry which is preliminary data.</text>
</comment>
<evidence type="ECO:0000313" key="3">
    <source>
        <dbReference type="Proteomes" id="UP000176406"/>
    </source>
</evidence>
<proteinExistence type="predicted"/>
<protein>
    <recommendedName>
        <fullName evidence="4">PilN domain-containing protein</fullName>
    </recommendedName>
</protein>
<name>A0A1G2EC82_9BACT</name>